<dbReference type="Proteomes" id="UP000274515">
    <property type="component" value="Unassembled WGS sequence"/>
</dbReference>
<protein>
    <recommendedName>
        <fullName evidence="4">DUF3311 domain-containing protein</fullName>
    </recommendedName>
</protein>
<reference evidence="2 3" key="1">
    <citation type="submission" date="2018-11" db="EMBL/GenBank/DDBJ databases">
        <title>Saccharopolyspora rhizosphaerae sp. nov., an actinomycete isolated from rhizosphere soil in Thailand.</title>
        <authorList>
            <person name="Intra B."/>
            <person name="Euanorasetr J."/>
            <person name="Take A."/>
            <person name="Inahashi Y."/>
            <person name="Mori M."/>
            <person name="Panbangred W."/>
            <person name="Matsumoto A."/>
        </authorList>
    </citation>
    <scope>NUCLEOTIDE SEQUENCE [LARGE SCALE GENOMIC DNA]</scope>
    <source>
        <strain evidence="2 3">H219</strain>
    </source>
</reference>
<keyword evidence="1" id="KW-0812">Transmembrane</keyword>
<evidence type="ECO:0000313" key="3">
    <source>
        <dbReference type="Proteomes" id="UP000274515"/>
    </source>
</evidence>
<evidence type="ECO:0000256" key="1">
    <source>
        <dbReference type="SAM" id="Phobius"/>
    </source>
</evidence>
<keyword evidence="1" id="KW-1133">Transmembrane helix</keyword>
<evidence type="ECO:0008006" key="4">
    <source>
        <dbReference type="Google" id="ProtNLM"/>
    </source>
</evidence>
<gene>
    <name evidence="2" type="ORF">EIL87_08655</name>
</gene>
<feature type="transmembrane region" description="Helical" evidence="1">
    <location>
        <begin position="48"/>
        <end position="71"/>
    </location>
</feature>
<dbReference type="OrthoDB" id="2112928at2"/>
<sequence length="87" mass="10041">MDQRRSQDRPRYEPIRIRSLWWAMAFVVLAGVPFYLPPGSTHPLVFGIPYWVVISLLFTFLFAALTSWACLRRWNIDEPEEEAGGGA</sequence>
<evidence type="ECO:0000313" key="2">
    <source>
        <dbReference type="EMBL" id="RRO18291.1"/>
    </source>
</evidence>
<dbReference type="AlphaFoldDB" id="A0A426JYY6"/>
<feature type="transmembrane region" description="Helical" evidence="1">
    <location>
        <begin position="20"/>
        <end position="36"/>
    </location>
</feature>
<accession>A0A426JYY6</accession>
<organism evidence="2 3">
    <name type="scientific">Saccharopolyspora rhizosphaerae</name>
    <dbReference type="NCBI Taxonomy" id="2492662"/>
    <lineage>
        <taxon>Bacteria</taxon>
        <taxon>Bacillati</taxon>
        <taxon>Actinomycetota</taxon>
        <taxon>Actinomycetes</taxon>
        <taxon>Pseudonocardiales</taxon>
        <taxon>Pseudonocardiaceae</taxon>
        <taxon>Saccharopolyspora</taxon>
    </lineage>
</organism>
<proteinExistence type="predicted"/>
<name>A0A426JYY6_9PSEU</name>
<keyword evidence="3" id="KW-1185">Reference proteome</keyword>
<dbReference type="RefSeq" id="WP_125089641.1">
    <property type="nucleotide sequence ID" value="NZ_RSAA01000007.1"/>
</dbReference>
<keyword evidence="1" id="KW-0472">Membrane</keyword>
<dbReference type="EMBL" id="RSAA01000007">
    <property type="protein sequence ID" value="RRO18291.1"/>
    <property type="molecule type" value="Genomic_DNA"/>
</dbReference>
<comment type="caution">
    <text evidence="2">The sequence shown here is derived from an EMBL/GenBank/DDBJ whole genome shotgun (WGS) entry which is preliminary data.</text>
</comment>